<dbReference type="SMART" id="SM00422">
    <property type="entry name" value="HTH_MERR"/>
    <property type="match status" value="1"/>
</dbReference>
<evidence type="ECO:0000313" key="7">
    <source>
        <dbReference type="EMBL" id="RIW14338.1"/>
    </source>
</evidence>
<dbReference type="KEGG" id="vhr:AL538_17345"/>
<evidence type="ECO:0000256" key="3">
    <source>
        <dbReference type="ARBA" id="ARBA00023163"/>
    </source>
</evidence>
<evidence type="ECO:0000313" key="5">
    <source>
        <dbReference type="EMBL" id="AMF99495.1"/>
    </source>
</evidence>
<keyword evidence="2" id="KW-0238">DNA-binding</keyword>
<proteinExistence type="predicted"/>
<dbReference type="AlphaFoldDB" id="A0A3A1Q1J4"/>
<keyword evidence="9" id="KW-1185">Reference proteome</keyword>
<keyword evidence="1" id="KW-0805">Transcription regulation</keyword>
<protein>
    <submittedName>
        <fullName evidence="5">Helix-turn-helix-type transcriptional regulator</fullName>
    </submittedName>
    <submittedName>
        <fullName evidence="6">MerR regulatory family protein</fullName>
    </submittedName>
</protein>
<dbReference type="EMBL" id="QOUW02000024">
    <property type="protein sequence ID" value="RIW14338.1"/>
    <property type="molecule type" value="Genomic_DNA"/>
</dbReference>
<evidence type="ECO:0000256" key="1">
    <source>
        <dbReference type="ARBA" id="ARBA00023015"/>
    </source>
</evidence>
<dbReference type="PANTHER" id="PTHR30204">
    <property type="entry name" value="REDOX-CYCLING DRUG-SENSING TRANSCRIPTIONAL ACTIVATOR SOXR"/>
    <property type="match status" value="1"/>
</dbReference>
<dbReference type="PANTHER" id="PTHR30204:SF67">
    <property type="entry name" value="HTH-TYPE TRANSCRIPTIONAL REGULATOR MLRA-RELATED"/>
    <property type="match status" value="1"/>
</dbReference>
<organism evidence="6 8">
    <name type="scientific">Vibrio harveyi</name>
    <name type="common">Beneckea harveyi</name>
    <dbReference type="NCBI Taxonomy" id="669"/>
    <lineage>
        <taxon>Bacteria</taxon>
        <taxon>Pseudomonadati</taxon>
        <taxon>Pseudomonadota</taxon>
        <taxon>Gammaproteobacteria</taxon>
        <taxon>Vibrionales</taxon>
        <taxon>Vibrionaceae</taxon>
        <taxon>Vibrio</taxon>
    </lineage>
</organism>
<dbReference type="GO" id="GO:0003677">
    <property type="term" value="F:DNA binding"/>
    <property type="evidence" value="ECO:0007669"/>
    <property type="project" value="UniProtKB-KW"/>
</dbReference>
<dbReference type="EMBL" id="AJSR01000128">
    <property type="protein sequence ID" value="EKM33735.1"/>
    <property type="molecule type" value="Genomic_DNA"/>
</dbReference>
<evidence type="ECO:0000313" key="8">
    <source>
        <dbReference type="Proteomes" id="UP000008367"/>
    </source>
</evidence>
<dbReference type="Gene3D" id="1.10.1660.10">
    <property type="match status" value="1"/>
</dbReference>
<reference evidence="5" key="3">
    <citation type="submission" date="2018-01" db="EMBL/GenBank/DDBJ databases">
        <title>FDA dAtabase for Regulatory Grade micrObial Sequences (FDA-ARGOS): Supporting development and validation of Infectious Disease Dx tests.</title>
        <authorList>
            <person name="Hoffmann M."/>
            <person name="Allard M."/>
            <person name="Evans P."/>
            <person name="Brown E."/>
            <person name="Tallon L."/>
            <person name="Sadzewicz L."/>
            <person name="Sengamalay N."/>
            <person name="Ott S."/>
            <person name="Godinez A."/>
            <person name="Nagaraj S."/>
            <person name="Vyas G."/>
            <person name="Aluvathingal J."/>
            <person name="Nadendla S."/>
            <person name="Geyer C."/>
            <person name="Sichtig H."/>
        </authorList>
    </citation>
    <scope>NUCLEOTIDE SEQUENCE</scope>
    <source>
        <strain evidence="5">FDAARGOS_107</strain>
    </source>
</reference>
<evidence type="ECO:0000313" key="10">
    <source>
        <dbReference type="Proteomes" id="UP000253437"/>
    </source>
</evidence>
<dbReference type="InterPro" id="IPR009061">
    <property type="entry name" value="DNA-bd_dom_put_sf"/>
</dbReference>
<dbReference type="STRING" id="669.AL538_17345"/>
<dbReference type="Proteomes" id="UP000253437">
    <property type="component" value="Unassembled WGS sequence"/>
</dbReference>
<dbReference type="OrthoDB" id="9800334at2"/>
<evidence type="ECO:0000313" key="9">
    <source>
        <dbReference type="Proteomes" id="UP000067422"/>
    </source>
</evidence>
<accession>A0A3A1Q1J4</accession>
<keyword evidence="3" id="KW-0804">Transcription</keyword>
<feature type="domain" description="HTH merR-type" evidence="4">
    <location>
        <begin position="9"/>
        <end position="78"/>
    </location>
</feature>
<evidence type="ECO:0000256" key="2">
    <source>
        <dbReference type="ARBA" id="ARBA00023125"/>
    </source>
</evidence>
<dbReference type="GO" id="GO:0003700">
    <property type="term" value="F:DNA-binding transcription factor activity"/>
    <property type="evidence" value="ECO:0007669"/>
    <property type="project" value="InterPro"/>
</dbReference>
<reference evidence="7 10" key="4">
    <citation type="submission" date="2018-08" db="EMBL/GenBank/DDBJ databases">
        <title>Vibrio harveyi strains pathogenic to white snook Centropomus viridis Lockington (1877) and potential probiotic bacteria.</title>
        <authorList>
            <person name="Soto-Rodriguez S."/>
            <person name="Gomez-Gil B."/>
            <person name="Lozano-Olvera R."/>
        </authorList>
    </citation>
    <scope>NUCLEOTIDE SEQUENCE [LARGE SCALE GENOMIC DNA]</scope>
    <source>
        <strain evidence="7 10">CAIM 1508</strain>
    </source>
</reference>
<gene>
    <name evidence="5" type="ORF">AL538_17345</name>
    <name evidence="7" type="ORF">DS957_009430</name>
    <name evidence="6" type="ORF">VCHENC02_0851</name>
</gene>
<evidence type="ECO:0000259" key="4">
    <source>
        <dbReference type="PROSITE" id="PS50937"/>
    </source>
</evidence>
<dbReference type="SUPFAM" id="SSF46955">
    <property type="entry name" value="Putative DNA-binding domain"/>
    <property type="match status" value="1"/>
</dbReference>
<reference evidence="6 8" key="1">
    <citation type="submission" date="2012-10" db="EMBL/GenBank/DDBJ databases">
        <title>Genome sequence of Vibrio Cholerae HENC-02.</title>
        <authorList>
            <person name="Eppinger M."/>
            <person name="Hasan N.A."/>
            <person name="Sengamalay N."/>
            <person name="Hine E."/>
            <person name="Su Q."/>
            <person name="Daugherty S.C."/>
            <person name="Young S."/>
            <person name="Sadzewicz L."/>
            <person name="Tallon L."/>
            <person name="Cebula T.A."/>
            <person name="Ravel J."/>
            <person name="Colwell R.R."/>
        </authorList>
    </citation>
    <scope>NUCLEOTIDE SEQUENCE [LARGE SCALE GENOMIC DNA]</scope>
    <source>
        <strain evidence="6 8">HENC-02</strain>
    </source>
</reference>
<dbReference type="EMBL" id="CP014039">
    <property type="protein sequence ID" value="AMF99495.1"/>
    <property type="molecule type" value="Genomic_DNA"/>
</dbReference>
<dbReference type="InterPro" id="IPR047057">
    <property type="entry name" value="MerR_fam"/>
</dbReference>
<dbReference type="RefSeq" id="WP_009697875.1">
    <property type="nucleotide sequence ID" value="NZ_BBKY01000006.1"/>
</dbReference>
<dbReference type="InterPro" id="IPR000551">
    <property type="entry name" value="MerR-type_HTH_dom"/>
</dbReference>
<evidence type="ECO:0000313" key="6">
    <source>
        <dbReference type="EMBL" id="EKM33735.1"/>
    </source>
</evidence>
<dbReference type="Proteomes" id="UP000067422">
    <property type="component" value="Chromosome 2"/>
</dbReference>
<dbReference type="Pfam" id="PF13411">
    <property type="entry name" value="MerR_1"/>
    <property type="match status" value="1"/>
</dbReference>
<reference evidence="9" key="2">
    <citation type="submission" date="2015-12" db="EMBL/GenBank/DDBJ databases">
        <title>FDA dAtabase for Regulatory Grade micrObial Sequences (FDA-ARGOS): Supporting development and validation of Infectious Disease Dx tests.</title>
        <authorList>
            <person name="Hoffmann M."/>
            <person name="Allard M."/>
            <person name="Evans P."/>
            <person name="Brown E."/>
            <person name="Tallon L.J."/>
            <person name="Sadzewicz L."/>
            <person name="Sengamalay N."/>
            <person name="Ott S."/>
            <person name="Godinez A."/>
            <person name="Nagaraj S."/>
            <person name="Vyas G."/>
            <person name="Aluvathingal J."/>
            <person name="Nadendla S."/>
            <person name="Geyer C."/>
            <person name="Sichtig H."/>
        </authorList>
    </citation>
    <scope>NUCLEOTIDE SEQUENCE [LARGE SCALE GENOMIC DNA]</scope>
    <source>
        <strain evidence="9">ATCC 43516</strain>
    </source>
</reference>
<dbReference type="CDD" id="cd01104">
    <property type="entry name" value="HTH_MlrA-CarA"/>
    <property type="match status" value="1"/>
</dbReference>
<dbReference type="PROSITE" id="PS50937">
    <property type="entry name" value="HTH_MERR_2"/>
    <property type="match status" value="1"/>
</dbReference>
<sequence>MDCSQEEKLYAIRDVSELTGVKPVTLRAWQRRYNLIQPQRTEKGHRLYRQQDLDTIREIQGWLAKGVAIGKVKGLLGQESDVDLVTDIQRLEEVESMLKALSELNRGKTETLLSNVLKEYPLNIVIEQLVNPVFEALDLVKVSLRSLQLGLFQTCLITRLALVVDSENKASSKGKCLLLSFEQVRDSESWIQAAKLCEQGYHITLIDKVEDISGLVEHDVMSRYQYVHFFSNKALPIKQVEALATLLEQAPKQVQLSEVIEKLHFPQ</sequence>
<dbReference type="Proteomes" id="UP000008367">
    <property type="component" value="Unassembled WGS sequence"/>
</dbReference>
<name>A0A3A1Q1J4_VIBHA</name>